<feature type="coiled-coil region" evidence="4">
    <location>
        <begin position="266"/>
        <end position="426"/>
    </location>
</feature>
<proteinExistence type="inferred from homology"/>
<dbReference type="InterPro" id="IPR027417">
    <property type="entry name" value="P-loop_NTPase"/>
</dbReference>
<dbReference type="GO" id="GO:0003697">
    <property type="term" value="F:single-stranded DNA binding"/>
    <property type="evidence" value="ECO:0007669"/>
    <property type="project" value="TreeGrafter"/>
</dbReference>
<dbReference type="CTD" id="23137"/>
<dbReference type="GO" id="GO:0030915">
    <property type="term" value="C:Smc5-Smc6 complex"/>
    <property type="evidence" value="ECO:0007669"/>
    <property type="project" value="TreeGrafter"/>
</dbReference>
<dbReference type="InterPro" id="IPR003395">
    <property type="entry name" value="RecF/RecN/SMC_N"/>
</dbReference>
<feature type="coiled-coil region" evidence="4">
    <location>
        <begin position="747"/>
        <end position="781"/>
    </location>
</feature>
<dbReference type="PANTHER" id="PTHR45916:SF1">
    <property type="entry name" value="STRUCTURAL MAINTENANCE OF CHROMOSOMES PROTEIN 5"/>
    <property type="match status" value="1"/>
</dbReference>
<keyword evidence="3 4" id="KW-0175">Coiled coil</keyword>
<dbReference type="Pfam" id="PF02463">
    <property type="entry name" value="SMC_N"/>
    <property type="match status" value="1"/>
</dbReference>
<evidence type="ECO:0000256" key="2">
    <source>
        <dbReference type="ARBA" id="ARBA00018687"/>
    </source>
</evidence>
<comment type="similarity">
    <text evidence="1">Belongs to the SMC family. SMC5 subfamily.</text>
</comment>
<dbReference type="RefSeq" id="XP_028030622.1">
    <property type="nucleotide sequence ID" value="XM_028174821.1"/>
</dbReference>
<evidence type="ECO:0000313" key="7">
    <source>
        <dbReference type="RefSeq" id="XP_028030622.1"/>
    </source>
</evidence>
<organism evidence="6 7">
    <name type="scientific">Bombyx mandarina</name>
    <name type="common">Wild silk moth</name>
    <name type="synonym">Wild silkworm</name>
    <dbReference type="NCBI Taxonomy" id="7092"/>
    <lineage>
        <taxon>Eukaryota</taxon>
        <taxon>Metazoa</taxon>
        <taxon>Ecdysozoa</taxon>
        <taxon>Arthropoda</taxon>
        <taxon>Hexapoda</taxon>
        <taxon>Insecta</taxon>
        <taxon>Pterygota</taxon>
        <taxon>Neoptera</taxon>
        <taxon>Endopterygota</taxon>
        <taxon>Lepidoptera</taxon>
        <taxon>Glossata</taxon>
        <taxon>Ditrysia</taxon>
        <taxon>Bombycoidea</taxon>
        <taxon>Bombycidae</taxon>
        <taxon>Bombycinae</taxon>
        <taxon>Bombyx</taxon>
    </lineage>
</organism>
<evidence type="ECO:0000256" key="1">
    <source>
        <dbReference type="ARBA" id="ARBA00010171"/>
    </source>
</evidence>
<keyword evidence="6" id="KW-1185">Reference proteome</keyword>
<feature type="domain" description="RecF/RecN/SMC N-terminal" evidence="5">
    <location>
        <begin position="15"/>
        <end position="1005"/>
    </location>
</feature>
<evidence type="ECO:0000259" key="5">
    <source>
        <dbReference type="Pfam" id="PF02463"/>
    </source>
</evidence>
<feature type="coiled-coil region" evidence="4">
    <location>
        <begin position="638"/>
        <end position="665"/>
    </location>
</feature>
<dbReference type="OrthoDB" id="10254973at2759"/>
<dbReference type="SUPFAM" id="SSF52540">
    <property type="entry name" value="P-loop containing nucleoside triphosphate hydrolases"/>
    <property type="match status" value="1"/>
</dbReference>
<dbReference type="Gene3D" id="3.40.50.300">
    <property type="entry name" value="P-loop containing nucleotide triphosphate hydrolases"/>
    <property type="match status" value="2"/>
</dbReference>
<dbReference type="AlphaFoldDB" id="A0A6J2JNN0"/>
<evidence type="ECO:0000313" key="6">
    <source>
        <dbReference type="Proteomes" id="UP000504629"/>
    </source>
</evidence>
<dbReference type="GO" id="GO:0000724">
    <property type="term" value="P:double-strand break repair via homologous recombination"/>
    <property type="evidence" value="ECO:0007669"/>
    <property type="project" value="TreeGrafter"/>
</dbReference>
<evidence type="ECO:0000256" key="4">
    <source>
        <dbReference type="SAM" id="Coils"/>
    </source>
</evidence>
<protein>
    <recommendedName>
        <fullName evidence="2">Structural maintenance of chromosomes protein 5</fullName>
    </recommendedName>
</protein>
<reference evidence="7" key="1">
    <citation type="submission" date="2025-08" db="UniProtKB">
        <authorList>
            <consortium name="RefSeq"/>
        </authorList>
    </citation>
    <scope>IDENTIFICATION</scope>
    <source>
        <tissue evidence="7">Silk gland</tissue>
    </source>
</reference>
<feature type="coiled-coil region" evidence="4">
    <location>
        <begin position="844"/>
        <end position="871"/>
    </location>
</feature>
<dbReference type="KEGG" id="bman:114243359"/>
<dbReference type="PANTHER" id="PTHR45916">
    <property type="entry name" value="STRUCTURAL MAINTENANCE OF CHROMOSOMES PROTEIN 5"/>
    <property type="match status" value="1"/>
</dbReference>
<dbReference type="GO" id="GO:0005634">
    <property type="term" value="C:nucleus"/>
    <property type="evidence" value="ECO:0007669"/>
    <property type="project" value="TreeGrafter"/>
</dbReference>
<dbReference type="Proteomes" id="UP000504629">
    <property type="component" value="Unplaced"/>
</dbReference>
<evidence type="ECO:0000256" key="3">
    <source>
        <dbReference type="ARBA" id="ARBA00023054"/>
    </source>
</evidence>
<gene>
    <name evidence="7" type="primary">LOC114243359</name>
</gene>
<dbReference type="GeneID" id="114243359"/>
<sequence length="1050" mass="120672">MSETSNNIGARPGSIFRIALENFLTYKEVELFPNTSLNLIIGPNGTGKSTFVCAIILGLCGKPQLTGRSKKINDYVRTGCEKAKIEIELYKEPGERNVIITRTFNLRGESLWAIDYRSVKEKTVQDLVTSLKIQVDNLCQMLPQNRVQDFCQMNPQELLKRTLATIGDQEAIGQMNNLVNYRTEQRQLDNKMQTNTKLIEEQMTLHETLKKKIEAMRHRNEYEKKISICEKKKLWLQYKLLSARAAQTETRMAEALKIVKASHKKKQPLEMAVQRLREEKIKLEQERATGSRKINELADKVKELLNGIQDYDRQIKEVDRAFEEKLQRHRNRERELVEARTKLDKLKNDRTSLIEKFGDEKIANERARALRERISEIQSQIHSIQRSKARKEMEYEQQTLPNLRILKNKLRKLEDVETKRLETLKEYSEDTYKALEWLNENKDLFHDQVYGPMMLELKFTHPETARYLESTVSSKDLVAFTFQSSRDMNLFLQRVREELQLRAVSALCSRAGDFSAPHHDIRELSYLGFQRTLVEGVAAPGPVLRYLCEQYHVHRIPIGNDHTYHHSENVPDHVTLFFTTRHRFSVRVSQYSGARASTVGEVRPPRLLANARDADLIRTCALQLKTLNATSESQLAAIKSLGDHISELEQRQGQLNNELKVIKDNASKIAEISCQIRVQARKVEGIENEESFDVAAESSRAAALRARAAAAQSRLHAGGAGALRRLHAAAAAPALLKVKLEIIRDEIVKRESELIDLRTELDEAKRSLELVQTQHAEAQSRAAAKLSQVRARCGAADPADPADPLAALFRDLPDELDALAERCYELQTSVDCMDKETGNVIKDYEDCEKAIEALQAENKSVDRQNQTLLRRMDTLSTQWLPTVEKLLQEIDKRFGEMFALLNCAGEVRLDKGNSDEDYDKYGVVVLVRFRESEELQPLCRKRHSGGERALSIALYLMALQRLFTVPFRCVDEINQGMDEINERKMFQLLVQVTSECENSQYFLLTPKLLSNLEYNDKIMVHTIMNGKHVMKYKEWNHDAFVQRARQLRRS</sequence>
<name>A0A6J2JNN0_BOMMA</name>
<accession>A0A6J2JNN0</accession>